<dbReference type="SUPFAM" id="SSF50475">
    <property type="entry name" value="FMN-binding split barrel"/>
    <property type="match status" value="1"/>
</dbReference>
<keyword evidence="2" id="KW-0285">Flavoprotein</keyword>
<dbReference type="Gene3D" id="2.30.110.10">
    <property type="entry name" value="Electron Transport, Fmn-binding Protein, Chain A"/>
    <property type="match status" value="1"/>
</dbReference>
<evidence type="ECO:0000256" key="2">
    <source>
        <dbReference type="ARBA" id="ARBA00022630"/>
    </source>
</evidence>
<dbReference type="PANTHER" id="PTHR43567">
    <property type="entry name" value="FLAVOREDOXIN-RELATED-RELATED"/>
    <property type="match status" value="1"/>
</dbReference>
<dbReference type="Proteomes" id="UP000265691">
    <property type="component" value="Unassembled WGS sequence"/>
</dbReference>
<name>A0A3A1Y3Y7_9GAMM</name>
<organism evidence="5 6">
    <name type="scientific">Psittacicella hinzii</name>
    <dbReference type="NCBI Taxonomy" id="2028575"/>
    <lineage>
        <taxon>Bacteria</taxon>
        <taxon>Pseudomonadati</taxon>
        <taxon>Pseudomonadota</taxon>
        <taxon>Gammaproteobacteria</taxon>
        <taxon>Pasteurellales</taxon>
        <taxon>Psittacicellaceae</taxon>
        <taxon>Psittacicella</taxon>
    </lineage>
</organism>
<proteinExistence type="inferred from homology"/>
<sequence length="206" mass="22794">MTIKSVPLEKAYRLLNHGPLTLVSAQHEGDVDVMSAAWSSLLDFDKVTLVLDSSSYTRKLVEKSGYFVLQIPTAQQASKALALGTMTKHVEKDKIARSKIEFVEISNGLGMPYVANSAAWILCEVIPEPDMLAKYDLFFGKIIGAWADDKVFRDGHWELEGASDALRPLHYTAGGQFYLTGKSLIVKNDVSKLNQLESSLDVNKDE</sequence>
<dbReference type="PANTHER" id="PTHR43567:SF1">
    <property type="entry name" value="FLAVOREDOXIN"/>
    <property type="match status" value="1"/>
</dbReference>
<evidence type="ECO:0000259" key="4">
    <source>
        <dbReference type="SMART" id="SM00903"/>
    </source>
</evidence>
<dbReference type="EMBL" id="NRHC01000073">
    <property type="protein sequence ID" value="RIY31966.1"/>
    <property type="molecule type" value="Genomic_DNA"/>
</dbReference>
<evidence type="ECO:0000313" key="6">
    <source>
        <dbReference type="Proteomes" id="UP000265691"/>
    </source>
</evidence>
<evidence type="ECO:0000256" key="1">
    <source>
        <dbReference type="ARBA" id="ARBA00001917"/>
    </source>
</evidence>
<dbReference type="OrthoDB" id="9792436at2"/>
<comment type="caution">
    <text evidence="5">The sequence shown here is derived from an EMBL/GenBank/DDBJ whole genome shotgun (WGS) entry which is preliminary data.</text>
</comment>
<dbReference type="AlphaFoldDB" id="A0A3A1Y3Y7"/>
<comment type="cofactor">
    <cofactor evidence="1">
        <name>FMN</name>
        <dbReference type="ChEBI" id="CHEBI:58210"/>
    </cofactor>
</comment>
<evidence type="ECO:0000313" key="5">
    <source>
        <dbReference type="EMBL" id="RIY31966.1"/>
    </source>
</evidence>
<dbReference type="InterPro" id="IPR002563">
    <property type="entry name" value="Flavin_Rdtase-like_dom"/>
</dbReference>
<dbReference type="GO" id="GO:0016646">
    <property type="term" value="F:oxidoreductase activity, acting on the CH-NH group of donors, NAD or NADP as acceptor"/>
    <property type="evidence" value="ECO:0007669"/>
    <property type="project" value="UniProtKB-ARBA"/>
</dbReference>
<accession>A0A3A1Y3Y7</accession>
<dbReference type="RefSeq" id="WP_119525435.1">
    <property type="nucleotide sequence ID" value="NZ_NRHC01000073.1"/>
</dbReference>
<dbReference type="Pfam" id="PF01613">
    <property type="entry name" value="Flavin_Reduct"/>
    <property type="match status" value="1"/>
</dbReference>
<gene>
    <name evidence="5" type="ORF">CKF54_05865</name>
</gene>
<reference evidence="5 6" key="1">
    <citation type="submission" date="2017-08" db="EMBL/GenBank/DDBJ databases">
        <title>Reclassification of Bisgaard taxon 37 and 44.</title>
        <authorList>
            <person name="Christensen H."/>
        </authorList>
    </citation>
    <scope>NUCLEOTIDE SEQUENCE [LARGE SCALE GENOMIC DNA]</scope>
    <source>
        <strain evidence="5 6">B96_3</strain>
    </source>
</reference>
<protein>
    <recommendedName>
        <fullName evidence="4">Flavin reductase like domain-containing protein</fullName>
    </recommendedName>
</protein>
<keyword evidence="6" id="KW-1185">Reference proteome</keyword>
<dbReference type="SMART" id="SM00903">
    <property type="entry name" value="Flavin_Reduct"/>
    <property type="match status" value="1"/>
</dbReference>
<comment type="similarity">
    <text evidence="3">Belongs to the flavoredoxin family.</text>
</comment>
<dbReference type="InterPro" id="IPR052174">
    <property type="entry name" value="Flavoredoxin"/>
</dbReference>
<evidence type="ECO:0000256" key="3">
    <source>
        <dbReference type="ARBA" id="ARBA00038054"/>
    </source>
</evidence>
<dbReference type="InterPro" id="IPR012349">
    <property type="entry name" value="Split_barrel_FMN-bd"/>
</dbReference>
<feature type="domain" description="Flavin reductase like" evidence="4">
    <location>
        <begin position="13"/>
        <end position="154"/>
    </location>
</feature>
<dbReference type="GO" id="GO:0010181">
    <property type="term" value="F:FMN binding"/>
    <property type="evidence" value="ECO:0007669"/>
    <property type="project" value="InterPro"/>
</dbReference>